<dbReference type="RefSeq" id="XP_047755366.1">
    <property type="nucleotide sequence ID" value="XM_047900998.1"/>
</dbReference>
<reference evidence="5" key="2">
    <citation type="journal article" date="2022" name="Microb. Genom.">
        <title>A chromosome-scale genome assembly of the tomato pathogen Cladosporium fulvum reveals a compartmentalized genome architecture and the presence of a dispensable chromosome.</title>
        <authorList>
            <person name="Zaccaron A.Z."/>
            <person name="Chen L.H."/>
            <person name="Samaras A."/>
            <person name="Stergiopoulos I."/>
        </authorList>
    </citation>
    <scope>NUCLEOTIDE SEQUENCE</scope>
    <source>
        <strain evidence="5">Race5_Kim</strain>
    </source>
</reference>
<evidence type="ECO:0000256" key="3">
    <source>
        <dbReference type="ARBA" id="ARBA00023002"/>
    </source>
</evidence>
<dbReference type="AlphaFoldDB" id="A0A9Q8L514"/>
<keyword evidence="3" id="KW-0560">Oxidoreductase</keyword>
<evidence type="ECO:0000259" key="4">
    <source>
        <dbReference type="Pfam" id="PF01494"/>
    </source>
</evidence>
<dbReference type="InterPro" id="IPR051104">
    <property type="entry name" value="FAD_monoxygenase"/>
</dbReference>
<evidence type="ECO:0000256" key="1">
    <source>
        <dbReference type="ARBA" id="ARBA00022630"/>
    </source>
</evidence>
<dbReference type="OrthoDB" id="16820at2759"/>
<evidence type="ECO:0000256" key="2">
    <source>
        <dbReference type="ARBA" id="ARBA00022827"/>
    </source>
</evidence>
<dbReference type="Pfam" id="PF01494">
    <property type="entry name" value="FAD_binding_3"/>
    <property type="match status" value="1"/>
</dbReference>
<dbReference type="PANTHER" id="PTHR46720:SF3">
    <property type="entry name" value="FAD-BINDING DOMAIN-CONTAINING PROTEIN-RELATED"/>
    <property type="match status" value="1"/>
</dbReference>
<dbReference type="InterPro" id="IPR002938">
    <property type="entry name" value="FAD-bd"/>
</dbReference>
<dbReference type="GeneID" id="71981728"/>
<dbReference type="GO" id="GO:0016491">
    <property type="term" value="F:oxidoreductase activity"/>
    <property type="evidence" value="ECO:0007669"/>
    <property type="project" value="UniProtKB-KW"/>
</dbReference>
<dbReference type="SUPFAM" id="SSF51905">
    <property type="entry name" value="FAD/NAD(P)-binding domain"/>
    <property type="match status" value="1"/>
</dbReference>
<evidence type="ECO:0000313" key="5">
    <source>
        <dbReference type="EMBL" id="UJO11000.1"/>
    </source>
</evidence>
<dbReference type="PANTHER" id="PTHR46720">
    <property type="entry name" value="HYDROXYLASE, PUTATIVE (AFU_ORTHOLOGUE AFUA_3G01460)-RELATED"/>
    <property type="match status" value="1"/>
</dbReference>
<dbReference type="KEGG" id="ffu:CLAFUR5_01850"/>
<keyword evidence="6" id="KW-1185">Reference proteome</keyword>
<dbReference type="InterPro" id="IPR036188">
    <property type="entry name" value="FAD/NAD-bd_sf"/>
</dbReference>
<accession>A0A9Q8L514</accession>
<dbReference type="EMBL" id="CP090163">
    <property type="protein sequence ID" value="UJO11000.1"/>
    <property type="molecule type" value="Genomic_DNA"/>
</dbReference>
<keyword evidence="2" id="KW-0274">FAD</keyword>
<dbReference type="Gene3D" id="3.50.50.60">
    <property type="entry name" value="FAD/NAD(P)-binding domain"/>
    <property type="match status" value="1"/>
</dbReference>
<sequence>MFFITVSGSAPDGWDSSVWKSEIDREHLERTFEGWDEKLKTGAIDAVMTSGPGVTFNQWESAPAPTYHRGRICMMGDAAHATSNWLGQGAAMAMEDCAVLVKLFELVEDREDVDAAFEVFDKVRRGGRADMVIAQSRLLGQILTGQKGLDRVAVKEHDIQAKREEIRLYDVTEQLHEAQDCFRKLKLEKV</sequence>
<proteinExistence type="predicted"/>
<feature type="domain" description="FAD-binding" evidence="4">
    <location>
        <begin position="60"/>
        <end position="108"/>
    </location>
</feature>
<gene>
    <name evidence="5" type="ORF">CLAFUR5_01850</name>
</gene>
<reference evidence="5" key="1">
    <citation type="submission" date="2021-12" db="EMBL/GenBank/DDBJ databases">
        <authorList>
            <person name="Zaccaron A."/>
            <person name="Stergiopoulos I."/>
        </authorList>
    </citation>
    <scope>NUCLEOTIDE SEQUENCE</scope>
    <source>
        <strain evidence="5">Race5_Kim</strain>
    </source>
</reference>
<protein>
    <submittedName>
        <fullName evidence="5">6-methylsalicylic acid decarboxylase atA</fullName>
    </submittedName>
</protein>
<evidence type="ECO:0000313" key="6">
    <source>
        <dbReference type="Proteomes" id="UP000756132"/>
    </source>
</evidence>
<dbReference type="GO" id="GO:0071949">
    <property type="term" value="F:FAD binding"/>
    <property type="evidence" value="ECO:0007669"/>
    <property type="project" value="InterPro"/>
</dbReference>
<dbReference type="Proteomes" id="UP000756132">
    <property type="component" value="Chromosome 1"/>
</dbReference>
<name>A0A9Q8L514_PASFU</name>
<organism evidence="5 6">
    <name type="scientific">Passalora fulva</name>
    <name type="common">Tomato leaf mold</name>
    <name type="synonym">Cladosporium fulvum</name>
    <dbReference type="NCBI Taxonomy" id="5499"/>
    <lineage>
        <taxon>Eukaryota</taxon>
        <taxon>Fungi</taxon>
        <taxon>Dikarya</taxon>
        <taxon>Ascomycota</taxon>
        <taxon>Pezizomycotina</taxon>
        <taxon>Dothideomycetes</taxon>
        <taxon>Dothideomycetidae</taxon>
        <taxon>Mycosphaerellales</taxon>
        <taxon>Mycosphaerellaceae</taxon>
        <taxon>Fulvia</taxon>
    </lineage>
</organism>
<keyword evidence="1" id="KW-0285">Flavoprotein</keyword>
<dbReference type="GO" id="GO:0044550">
    <property type="term" value="P:secondary metabolite biosynthetic process"/>
    <property type="evidence" value="ECO:0007669"/>
    <property type="project" value="TreeGrafter"/>
</dbReference>